<dbReference type="AlphaFoldDB" id="A0A0E9T1D2"/>
<evidence type="ECO:0000313" key="1">
    <source>
        <dbReference type="EMBL" id="JAH46750.1"/>
    </source>
</evidence>
<reference evidence="1" key="2">
    <citation type="journal article" date="2015" name="Fish Shellfish Immunol.">
        <title>Early steps in the European eel (Anguilla anguilla)-Vibrio vulnificus interaction in the gills: Role of the RtxA13 toxin.</title>
        <authorList>
            <person name="Callol A."/>
            <person name="Pajuelo D."/>
            <person name="Ebbesson L."/>
            <person name="Teles M."/>
            <person name="MacKenzie S."/>
            <person name="Amaro C."/>
        </authorList>
    </citation>
    <scope>NUCLEOTIDE SEQUENCE</scope>
</reference>
<reference evidence="1" key="1">
    <citation type="submission" date="2014-11" db="EMBL/GenBank/DDBJ databases">
        <authorList>
            <person name="Amaro Gonzalez C."/>
        </authorList>
    </citation>
    <scope>NUCLEOTIDE SEQUENCE</scope>
</reference>
<name>A0A0E9T1D2_ANGAN</name>
<organism evidence="1">
    <name type="scientific">Anguilla anguilla</name>
    <name type="common">European freshwater eel</name>
    <name type="synonym">Muraena anguilla</name>
    <dbReference type="NCBI Taxonomy" id="7936"/>
    <lineage>
        <taxon>Eukaryota</taxon>
        <taxon>Metazoa</taxon>
        <taxon>Chordata</taxon>
        <taxon>Craniata</taxon>
        <taxon>Vertebrata</taxon>
        <taxon>Euteleostomi</taxon>
        <taxon>Actinopterygii</taxon>
        <taxon>Neopterygii</taxon>
        <taxon>Teleostei</taxon>
        <taxon>Anguilliformes</taxon>
        <taxon>Anguillidae</taxon>
        <taxon>Anguilla</taxon>
    </lineage>
</organism>
<accession>A0A0E9T1D2</accession>
<proteinExistence type="predicted"/>
<dbReference type="EMBL" id="GBXM01061827">
    <property type="protein sequence ID" value="JAH46750.1"/>
    <property type="molecule type" value="Transcribed_RNA"/>
</dbReference>
<sequence>MIFLYCMESLILTISTVNLFSSYEMRTAVFLSH</sequence>
<protein>
    <submittedName>
        <fullName evidence="1">Uncharacterized protein</fullName>
    </submittedName>
</protein>